<feature type="region of interest" description="Disordered" evidence="1">
    <location>
        <begin position="445"/>
        <end position="488"/>
    </location>
</feature>
<feature type="region of interest" description="Disordered" evidence="1">
    <location>
        <begin position="289"/>
        <end position="378"/>
    </location>
</feature>
<name>A0A6N4SLT7_TALPI</name>
<dbReference type="EMBL" id="DF933835">
    <property type="protein sequence ID" value="GAM40685.1"/>
    <property type="molecule type" value="Genomic_DNA"/>
</dbReference>
<accession>A0A6N4SLT7</accession>
<feature type="compositionally biased region" description="Polar residues" evidence="1">
    <location>
        <begin position="145"/>
        <end position="154"/>
    </location>
</feature>
<evidence type="ECO:0000313" key="3">
    <source>
        <dbReference type="Proteomes" id="UP000053095"/>
    </source>
</evidence>
<evidence type="ECO:0000256" key="1">
    <source>
        <dbReference type="SAM" id="MobiDB-lite"/>
    </source>
</evidence>
<reference evidence="3" key="1">
    <citation type="journal article" date="2015" name="Genome Announc.">
        <title>Draft genome sequence of Talaromyces cellulolyticus strain Y-94, a source of lignocellulosic biomass-degrading enzymes.</title>
        <authorList>
            <person name="Fujii T."/>
            <person name="Koike H."/>
            <person name="Sawayama S."/>
            <person name="Yano S."/>
            <person name="Inoue H."/>
        </authorList>
    </citation>
    <scope>NUCLEOTIDE SEQUENCE [LARGE SCALE GENOMIC DNA]</scope>
    <source>
        <strain evidence="3">Y-94</strain>
    </source>
</reference>
<dbReference type="AlphaFoldDB" id="A0A6N4SLT7"/>
<feature type="region of interest" description="Disordered" evidence="1">
    <location>
        <begin position="1"/>
        <end position="176"/>
    </location>
</feature>
<gene>
    <name evidence="2" type="ORF">TCE0_039f13227</name>
</gene>
<feature type="compositionally biased region" description="Low complexity" evidence="1">
    <location>
        <begin position="311"/>
        <end position="324"/>
    </location>
</feature>
<sequence>MFPWQGEGKATSFLLATQQREQRQQQAQQQSPQQQQSARQDNGYGRWRLPAVMQGSAGSAQAVNDKISSSHTSSNGANGRESASTREDTLPRPESLSASISGDDDEDEDEDGDAEEQGDSDGEDIDFRSSTRNDATPAAAAATTNGTEKQTRQPGQRLGERMPPLGYPPQPSFRNNHARRLNTEEEIKLFELCIKHSSTFGERSKLCEWWKNIANEFIKNYGGPYSWHSVRRKVDLVTRQRIKYLADLKEGKIEADQATDPWKKVLDEWIPTWEKFEISEKRRIEVRDQRAAMRKRKEPPTAAAGAVAEGSNPSSPAPSSSTPAAKRKSTGATPSGSWQATPSRWTPAPSSYGPPPYGIPAGPMAPPPPSTPGMKMPDGYDTMFRTPAHPTTHPLYPYPPPQPYYTPPMAAPPAADNNLTSAVLETLTKLNKHLEKADGTSPIVAALTGSNNTNANDKTTTTENGTSSSSSSPHADAETQEPESSTIIPPSIFKKLKLELRAEFETELAKEVAKIREALTSKLDALEQTQEMIMEMLRQEPGREGSA</sequence>
<comment type="caution">
    <text evidence="2">The sequence shown here is derived from an EMBL/GenBank/DDBJ whole genome shotgun (WGS) entry which is preliminary data.</text>
</comment>
<keyword evidence="3" id="KW-1185">Reference proteome</keyword>
<feature type="compositionally biased region" description="Low complexity" evidence="1">
    <location>
        <begin position="451"/>
        <end position="472"/>
    </location>
</feature>
<feature type="compositionally biased region" description="Low complexity" evidence="1">
    <location>
        <begin position="24"/>
        <end position="40"/>
    </location>
</feature>
<organism evidence="2 3">
    <name type="scientific">Talaromyces pinophilus</name>
    <name type="common">Penicillium pinophilum</name>
    <dbReference type="NCBI Taxonomy" id="128442"/>
    <lineage>
        <taxon>Eukaryota</taxon>
        <taxon>Fungi</taxon>
        <taxon>Dikarya</taxon>
        <taxon>Ascomycota</taxon>
        <taxon>Pezizomycotina</taxon>
        <taxon>Eurotiomycetes</taxon>
        <taxon>Eurotiomycetidae</taxon>
        <taxon>Eurotiales</taxon>
        <taxon>Trichocomaceae</taxon>
        <taxon>Talaromyces</taxon>
        <taxon>Talaromyces sect. Talaromyces</taxon>
    </lineage>
</organism>
<protein>
    <submittedName>
        <fullName evidence="2">Uncharacterized protein</fullName>
    </submittedName>
</protein>
<feature type="compositionally biased region" description="Acidic residues" evidence="1">
    <location>
        <begin position="102"/>
        <end position="124"/>
    </location>
</feature>
<feature type="compositionally biased region" description="Pro residues" evidence="1">
    <location>
        <begin position="352"/>
        <end position="371"/>
    </location>
</feature>
<feature type="compositionally biased region" description="Low complexity" evidence="1">
    <location>
        <begin position="135"/>
        <end position="144"/>
    </location>
</feature>
<evidence type="ECO:0000313" key="2">
    <source>
        <dbReference type="EMBL" id="GAM40685.1"/>
    </source>
</evidence>
<feature type="compositionally biased region" description="Polar residues" evidence="1">
    <location>
        <begin position="56"/>
        <end position="77"/>
    </location>
</feature>
<proteinExistence type="predicted"/>
<feature type="compositionally biased region" description="Polar residues" evidence="1">
    <location>
        <begin position="330"/>
        <end position="344"/>
    </location>
</feature>
<dbReference type="Proteomes" id="UP000053095">
    <property type="component" value="Unassembled WGS sequence"/>
</dbReference>